<feature type="non-terminal residue" evidence="2">
    <location>
        <position position="1"/>
    </location>
</feature>
<sequence length="172" mass="19173">ENVQGDERDTIFISIGYGKTNEGRLPMSFGPLNSEGGERRLNVLISRARMCMEVFSNFKSDEMPTTNASPFGVRALKNFLHYAETGDLVKREETGKAPDSPFEEDVISLIRSLGYQVQPQVGCAGFYIDIAVRDPNKPGRYMLAVECDGATYHSSKSARDRDRIRQSVLEGL</sequence>
<organism evidence="2 3">
    <name type="scientific">Vibrio anguillarum</name>
    <name type="common">Listonella anguillarum</name>
    <dbReference type="NCBI Taxonomy" id="55601"/>
    <lineage>
        <taxon>Bacteria</taxon>
        <taxon>Pseudomonadati</taxon>
        <taxon>Pseudomonadota</taxon>
        <taxon>Gammaproteobacteria</taxon>
        <taxon>Vibrionales</taxon>
        <taxon>Vibrionaceae</taxon>
        <taxon>Vibrio</taxon>
    </lineage>
</organism>
<comment type="caution">
    <text evidence="2">The sequence shown here is derived from an EMBL/GenBank/DDBJ whole genome shotgun (WGS) entry which is preliminary data.</text>
</comment>
<dbReference type="EMBL" id="RDPI01000489">
    <property type="protein sequence ID" value="MBF4376004.1"/>
    <property type="molecule type" value="Genomic_DNA"/>
</dbReference>
<dbReference type="InterPro" id="IPR027417">
    <property type="entry name" value="P-loop_NTPase"/>
</dbReference>
<dbReference type="Gene3D" id="3.40.960.10">
    <property type="entry name" value="VSR Endonuclease"/>
    <property type="match status" value="1"/>
</dbReference>
<gene>
    <name evidence="2" type="ORF">EAY46_23750</name>
</gene>
<reference evidence="2 3" key="1">
    <citation type="journal article" date="2021" name="PeerJ">
        <title>Analysis of 44 Vibrio anguillarum genomes reveals high genetic diversity.</title>
        <authorList>
            <person name="Hansen M.J."/>
            <person name="Dalsgaard I."/>
        </authorList>
    </citation>
    <scope>NUCLEOTIDE SEQUENCE [LARGE SCALE GENOMIC DNA]</scope>
    <source>
        <strain evidence="2 3">040915-1/1B</strain>
    </source>
</reference>
<feature type="domain" description="Restriction endonuclease type II-like" evidence="1">
    <location>
        <begin position="102"/>
        <end position="171"/>
    </location>
</feature>
<dbReference type="Gene3D" id="3.40.50.300">
    <property type="entry name" value="P-loop containing nucleotide triphosphate hydrolases"/>
    <property type="match status" value="1"/>
</dbReference>
<dbReference type="InterPro" id="IPR049468">
    <property type="entry name" value="Restrct_endonuc-II-like_dom"/>
</dbReference>
<protein>
    <submittedName>
        <fullName evidence="2">DUF3320 domain-containing protein</fullName>
    </submittedName>
</protein>
<evidence type="ECO:0000313" key="3">
    <source>
        <dbReference type="Proteomes" id="UP000726136"/>
    </source>
</evidence>
<keyword evidence="3" id="KW-1185">Reference proteome</keyword>
<evidence type="ECO:0000259" key="1">
    <source>
        <dbReference type="Pfam" id="PF18741"/>
    </source>
</evidence>
<dbReference type="InterPro" id="IPR011335">
    <property type="entry name" value="Restrct_endonuc-II-like"/>
</dbReference>
<accession>A0ABR9ZC25</accession>
<proteinExistence type="predicted"/>
<dbReference type="SUPFAM" id="SSF52980">
    <property type="entry name" value="Restriction endonuclease-like"/>
    <property type="match status" value="1"/>
</dbReference>
<feature type="non-terminal residue" evidence="2">
    <location>
        <position position="172"/>
    </location>
</feature>
<dbReference type="Pfam" id="PF18741">
    <property type="entry name" value="MTES_1575"/>
    <property type="match status" value="1"/>
</dbReference>
<dbReference type="Proteomes" id="UP000726136">
    <property type="component" value="Unassembled WGS sequence"/>
</dbReference>
<evidence type="ECO:0000313" key="2">
    <source>
        <dbReference type="EMBL" id="MBF4376004.1"/>
    </source>
</evidence>
<name>A0ABR9ZC25_VIBAN</name>